<evidence type="ECO:0000313" key="2">
    <source>
        <dbReference type="Proteomes" id="UP000287651"/>
    </source>
</evidence>
<protein>
    <submittedName>
        <fullName evidence="1">Uncharacterized protein</fullName>
    </submittedName>
</protein>
<reference evidence="1 2" key="1">
    <citation type="journal article" date="2014" name="Agronomy (Basel)">
        <title>A Draft Genome Sequence for Ensete ventricosum, the Drought-Tolerant Tree Against Hunger.</title>
        <authorList>
            <person name="Harrison J."/>
            <person name="Moore K.A."/>
            <person name="Paszkiewicz K."/>
            <person name="Jones T."/>
            <person name="Grant M."/>
            <person name="Ambacheew D."/>
            <person name="Muzemil S."/>
            <person name="Studholme D.J."/>
        </authorList>
    </citation>
    <scope>NUCLEOTIDE SEQUENCE [LARGE SCALE GENOMIC DNA]</scope>
</reference>
<dbReference type="EMBL" id="AMZH03002471">
    <property type="protein sequence ID" value="RRT75461.1"/>
    <property type="molecule type" value="Genomic_DNA"/>
</dbReference>
<dbReference type="Proteomes" id="UP000287651">
    <property type="component" value="Unassembled WGS sequence"/>
</dbReference>
<proteinExistence type="predicted"/>
<sequence>MGRLPTYDALELTAAMLHRRSLFAATMLQLPRHCCHCRFCFNATTSSQVHYRCTSPLLSSSSSFLSSFSSIPPSPLPLHPLFLPHRYIGTHRRTMCRYTGIDRYIAF</sequence>
<name>A0A427AH12_ENSVE</name>
<organism evidence="1 2">
    <name type="scientific">Ensete ventricosum</name>
    <name type="common">Abyssinian banana</name>
    <name type="synonym">Musa ensete</name>
    <dbReference type="NCBI Taxonomy" id="4639"/>
    <lineage>
        <taxon>Eukaryota</taxon>
        <taxon>Viridiplantae</taxon>
        <taxon>Streptophyta</taxon>
        <taxon>Embryophyta</taxon>
        <taxon>Tracheophyta</taxon>
        <taxon>Spermatophyta</taxon>
        <taxon>Magnoliopsida</taxon>
        <taxon>Liliopsida</taxon>
        <taxon>Zingiberales</taxon>
        <taxon>Musaceae</taxon>
        <taxon>Ensete</taxon>
    </lineage>
</organism>
<gene>
    <name evidence="1" type="ORF">B296_00021648</name>
</gene>
<accession>A0A427AH12</accession>
<comment type="caution">
    <text evidence="1">The sequence shown here is derived from an EMBL/GenBank/DDBJ whole genome shotgun (WGS) entry which is preliminary data.</text>
</comment>
<dbReference type="AlphaFoldDB" id="A0A427AH12"/>
<evidence type="ECO:0000313" key="1">
    <source>
        <dbReference type="EMBL" id="RRT75461.1"/>
    </source>
</evidence>